<dbReference type="Proteomes" id="UP001303046">
    <property type="component" value="Unassembled WGS sequence"/>
</dbReference>
<evidence type="ECO:0000313" key="2">
    <source>
        <dbReference type="Proteomes" id="UP001303046"/>
    </source>
</evidence>
<proteinExistence type="predicted"/>
<protein>
    <submittedName>
        <fullName evidence="1">Uncharacterized protein</fullName>
    </submittedName>
</protein>
<organism evidence="1 2">
    <name type="scientific">Necator americanus</name>
    <name type="common">Human hookworm</name>
    <dbReference type="NCBI Taxonomy" id="51031"/>
    <lineage>
        <taxon>Eukaryota</taxon>
        <taxon>Metazoa</taxon>
        <taxon>Ecdysozoa</taxon>
        <taxon>Nematoda</taxon>
        <taxon>Chromadorea</taxon>
        <taxon>Rhabditida</taxon>
        <taxon>Rhabditina</taxon>
        <taxon>Rhabditomorpha</taxon>
        <taxon>Strongyloidea</taxon>
        <taxon>Ancylostomatidae</taxon>
        <taxon>Bunostominae</taxon>
        <taxon>Necator</taxon>
    </lineage>
</organism>
<gene>
    <name evidence="1" type="primary">Necator_chrIV.g15460</name>
    <name evidence="1" type="ORF">RB195_002165</name>
</gene>
<name>A0ABR1DIH0_NECAM</name>
<comment type="caution">
    <text evidence="1">The sequence shown here is derived from an EMBL/GenBank/DDBJ whole genome shotgun (WGS) entry which is preliminary data.</text>
</comment>
<sequence>MKETVIRTTTKWWYYRDVKQTSTPVGEYVVDVRTSRTIGRFPCPPTMIVLHEKRIPMKEAGGEQQPSETIAIFIPVP</sequence>
<dbReference type="EMBL" id="JAVFWL010000004">
    <property type="protein sequence ID" value="KAK6750003.1"/>
    <property type="molecule type" value="Genomic_DNA"/>
</dbReference>
<accession>A0ABR1DIH0</accession>
<evidence type="ECO:0000313" key="1">
    <source>
        <dbReference type="EMBL" id="KAK6750003.1"/>
    </source>
</evidence>
<reference evidence="1 2" key="1">
    <citation type="submission" date="2023-08" db="EMBL/GenBank/DDBJ databases">
        <title>A Necator americanus chromosomal reference genome.</title>
        <authorList>
            <person name="Ilik V."/>
            <person name="Petrzelkova K.J."/>
            <person name="Pardy F."/>
            <person name="Fuh T."/>
            <person name="Niatou-Singa F.S."/>
            <person name="Gouil Q."/>
            <person name="Baker L."/>
            <person name="Ritchie M.E."/>
            <person name="Jex A.R."/>
            <person name="Gazzola D."/>
            <person name="Li H."/>
            <person name="Toshio Fujiwara R."/>
            <person name="Zhan B."/>
            <person name="Aroian R.V."/>
            <person name="Pafco B."/>
            <person name="Schwarz E.M."/>
        </authorList>
    </citation>
    <scope>NUCLEOTIDE SEQUENCE [LARGE SCALE GENOMIC DNA]</scope>
    <source>
        <strain evidence="1 2">Aroian</strain>
        <tissue evidence="1">Whole animal</tissue>
    </source>
</reference>
<keyword evidence="2" id="KW-1185">Reference proteome</keyword>